<evidence type="ECO:0000313" key="3">
    <source>
        <dbReference type="Proteomes" id="UP000001593"/>
    </source>
</evidence>
<dbReference type="EMBL" id="DS469563">
    <property type="protein sequence ID" value="EDO42572.1"/>
    <property type="molecule type" value="Genomic_DNA"/>
</dbReference>
<evidence type="ECO:0000313" key="2">
    <source>
        <dbReference type="EMBL" id="EDO42572.1"/>
    </source>
</evidence>
<gene>
    <name evidence="2" type="ORF">NEMVEDRAFT_v1g242106</name>
</gene>
<evidence type="ECO:0000256" key="1">
    <source>
        <dbReference type="SAM" id="MobiDB-lite"/>
    </source>
</evidence>
<dbReference type="PANTHER" id="PTHR28577">
    <property type="entry name" value="CENTROMERE PROTEIN P"/>
    <property type="match status" value="1"/>
</dbReference>
<dbReference type="AlphaFoldDB" id="A7S137"/>
<keyword evidence="3" id="KW-1185">Reference proteome</keyword>
<dbReference type="GO" id="GO:0000775">
    <property type="term" value="C:chromosome, centromeric region"/>
    <property type="evidence" value="ECO:0007669"/>
    <property type="project" value="InterPro"/>
</dbReference>
<dbReference type="STRING" id="45351.A7S137"/>
<reference evidence="2 3" key="1">
    <citation type="journal article" date="2007" name="Science">
        <title>Sea anemone genome reveals ancestral eumetazoan gene repertoire and genomic organization.</title>
        <authorList>
            <person name="Putnam N.H."/>
            <person name="Srivastava M."/>
            <person name="Hellsten U."/>
            <person name="Dirks B."/>
            <person name="Chapman J."/>
            <person name="Salamov A."/>
            <person name="Terry A."/>
            <person name="Shapiro H."/>
            <person name="Lindquist E."/>
            <person name="Kapitonov V.V."/>
            <person name="Jurka J."/>
            <person name="Genikhovich G."/>
            <person name="Grigoriev I.V."/>
            <person name="Lucas S.M."/>
            <person name="Steele R.E."/>
            <person name="Finnerty J.R."/>
            <person name="Technau U."/>
            <person name="Martindale M.Q."/>
            <person name="Rokhsar D.S."/>
        </authorList>
    </citation>
    <scope>NUCLEOTIDE SEQUENCE [LARGE SCALE GENOMIC DNA]</scope>
    <source>
        <strain evidence="3">CH2 X CH6</strain>
    </source>
</reference>
<name>A7S137_NEMVE</name>
<dbReference type="PANTHER" id="PTHR28577:SF1">
    <property type="entry name" value="CENTROMERE PROTEIN P"/>
    <property type="match status" value="1"/>
</dbReference>
<dbReference type="InParanoid" id="A7S137"/>
<proteinExistence type="predicted"/>
<dbReference type="Proteomes" id="UP000001593">
    <property type="component" value="Unassembled WGS sequence"/>
</dbReference>
<accession>A7S137</accession>
<organism evidence="2 3">
    <name type="scientific">Nematostella vectensis</name>
    <name type="common">Starlet sea anemone</name>
    <dbReference type="NCBI Taxonomy" id="45351"/>
    <lineage>
        <taxon>Eukaryota</taxon>
        <taxon>Metazoa</taxon>
        <taxon>Cnidaria</taxon>
        <taxon>Anthozoa</taxon>
        <taxon>Hexacorallia</taxon>
        <taxon>Actiniaria</taxon>
        <taxon>Edwardsiidae</taxon>
        <taxon>Nematostella</taxon>
    </lineage>
</organism>
<dbReference type="GO" id="GO:0034080">
    <property type="term" value="P:CENP-A containing chromatin assembly"/>
    <property type="evidence" value="ECO:0007669"/>
    <property type="project" value="InterPro"/>
</dbReference>
<evidence type="ECO:0008006" key="4">
    <source>
        <dbReference type="Google" id="ProtNLM"/>
    </source>
</evidence>
<dbReference type="HOGENOM" id="CLU_1062841_0_0_1"/>
<sequence>MADSSRRGIKRRREQTNSASEIRDTYSKEIRDLEGEISQLEEDIVAQETVDAGCFSLEALREVFSKLVAVEKTARRSAKSTPTVQRQREISDLQSNFERLEVLTGIKITKNLSNLLFTTSNENNNNNGICRTWRRSISGWCNGIEFTVGFDVEEKEIPSDVISRLEEGSQETPVTASVLGINIHLNNALVVQELTDFIAYVSDCCDLQTFFQGLKDYCECSGRNNDKQFDSICQSVPSDFRQTLSRLGIEQAIELVIRMAIS</sequence>
<protein>
    <recommendedName>
        <fullName evidence="4">Centromere protein P</fullName>
    </recommendedName>
</protein>
<feature type="region of interest" description="Disordered" evidence="1">
    <location>
        <begin position="1"/>
        <end position="25"/>
    </location>
</feature>
<dbReference type="GO" id="GO:0005634">
    <property type="term" value="C:nucleus"/>
    <property type="evidence" value="ECO:0000318"/>
    <property type="project" value="GO_Central"/>
</dbReference>
<dbReference type="InterPro" id="IPR027801">
    <property type="entry name" value="CENP-P"/>
</dbReference>